<evidence type="ECO:0000313" key="1">
    <source>
        <dbReference type="EMBL" id="JAH64269.1"/>
    </source>
</evidence>
<reference evidence="1" key="1">
    <citation type="submission" date="2014-11" db="EMBL/GenBank/DDBJ databases">
        <authorList>
            <person name="Amaro Gonzalez C."/>
        </authorList>
    </citation>
    <scope>NUCLEOTIDE SEQUENCE</scope>
</reference>
<protein>
    <submittedName>
        <fullName evidence="1">Uncharacterized protein</fullName>
    </submittedName>
</protein>
<name>A0A0E9UEK8_ANGAN</name>
<proteinExistence type="predicted"/>
<accession>A0A0E9UEK8</accession>
<reference evidence="1" key="2">
    <citation type="journal article" date="2015" name="Fish Shellfish Immunol.">
        <title>Early steps in the European eel (Anguilla anguilla)-Vibrio vulnificus interaction in the gills: Role of the RtxA13 toxin.</title>
        <authorList>
            <person name="Callol A."/>
            <person name="Pajuelo D."/>
            <person name="Ebbesson L."/>
            <person name="Teles M."/>
            <person name="MacKenzie S."/>
            <person name="Amaro C."/>
        </authorList>
    </citation>
    <scope>NUCLEOTIDE SEQUENCE</scope>
</reference>
<sequence>MQRNHSVSTAAKSFG</sequence>
<dbReference type="EMBL" id="GBXM01044308">
    <property type="protein sequence ID" value="JAH64269.1"/>
    <property type="molecule type" value="Transcribed_RNA"/>
</dbReference>
<dbReference type="EMBL" id="GBXM01030821">
    <property type="protein sequence ID" value="JAH77756.1"/>
    <property type="molecule type" value="Transcribed_RNA"/>
</dbReference>
<organism evidence="1">
    <name type="scientific">Anguilla anguilla</name>
    <name type="common">European freshwater eel</name>
    <name type="synonym">Muraena anguilla</name>
    <dbReference type="NCBI Taxonomy" id="7936"/>
    <lineage>
        <taxon>Eukaryota</taxon>
        <taxon>Metazoa</taxon>
        <taxon>Chordata</taxon>
        <taxon>Craniata</taxon>
        <taxon>Vertebrata</taxon>
        <taxon>Euteleostomi</taxon>
        <taxon>Actinopterygii</taxon>
        <taxon>Neopterygii</taxon>
        <taxon>Teleostei</taxon>
        <taxon>Anguilliformes</taxon>
        <taxon>Anguillidae</taxon>
        <taxon>Anguilla</taxon>
    </lineage>
</organism>